<dbReference type="AlphaFoldDB" id="A0A1S3IXH2"/>
<evidence type="ECO:0000313" key="3">
    <source>
        <dbReference type="Proteomes" id="UP000085678"/>
    </source>
</evidence>
<reference evidence="4" key="1">
    <citation type="submission" date="2025-08" db="UniProtKB">
        <authorList>
            <consortium name="RefSeq"/>
        </authorList>
    </citation>
    <scope>IDENTIFICATION</scope>
    <source>
        <tissue evidence="4">Gonads</tissue>
    </source>
</reference>
<sequence length="556" mass="61134">MSALTCLVRDVGKFCPLYGLKWSRSIGVIASTKRQQFRHYSKSKQSIRIGCCSGFWGDTTVAAQQLMLKGNLDYLVSDYLSEITMSLLTAAKRKHPDAGYCPDFLQASVGPYLEHIKNRGVKIISNAGGVNPVACAAALNDMAKRKGVDLNIAVVTGDDITARFQWKMDDFDRLAAGSLAGHLIECGAQATGGIFTDWHLVPDWDNIGFPIVECSEDGSFVLTKPNETGGLVSVGTVAEQLTYEIGDPKNYILPDVICDFSEVQLQQVGDDRVLVQGAKGKPPTPHYKVCGTYMAGYRSTAAVMIAGPRAAEKGKRTVEAIVKRLQYLLKELWFSDFSKVEVQVVGTEEYYGDQARKDLNPREVVVWFSVEHTNRKALELFARELAPAGTGMAPGLTGLAGRGRPKDSPILKLYSFLLPKTEIETIIMLAGENPYVFDPPPVPTSSEIVDTPDVSTAMDLPKGTCTYRLEDLAYTRSGDKGNNANIGVIARKPAYLPYIKQALTSQAVENYFKHLFEQDDEGKRVHSEMYPSLGKAMGQMLLDFKIENMPELDKIV</sequence>
<dbReference type="KEGG" id="lak:106167895"/>
<dbReference type="InterPro" id="IPR010839">
    <property type="entry name" value="AtuA_N"/>
</dbReference>
<keyword evidence="3" id="KW-1185">Reference proteome</keyword>
<dbReference type="Proteomes" id="UP000085678">
    <property type="component" value="Unplaced"/>
</dbReference>
<proteinExistence type="predicted"/>
<dbReference type="RefSeq" id="XP_013402244.1">
    <property type="nucleotide sequence ID" value="XM_013546790.1"/>
</dbReference>
<evidence type="ECO:0000259" key="1">
    <source>
        <dbReference type="Pfam" id="PF07287"/>
    </source>
</evidence>
<dbReference type="InParanoid" id="A0A1S3IXH2"/>
<feature type="domain" description="AtuA-like ferredoxin-fold" evidence="2">
    <location>
        <begin position="468"/>
        <end position="519"/>
    </location>
</feature>
<dbReference type="OrthoDB" id="10265871at2759"/>
<dbReference type="GeneID" id="106167895"/>
<name>A0A1S3IXH2_LINAN</name>
<dbReference type="Pfam" id="PF23544">
    <property type="entry name" value="AtuA_ferredoxin"/>
    <property type="match status" value="1"/>
</dbReference>
<feature type="domain" description="Acyclic terpene utilisation N-terminal" evidence="1">
    <location>
        <begin position="162"/>
        <end position="425"/>
    </location>
</feature>
<dbReference type="PANTHER" id="PTHR47708:SF2">
    <property type="entry name" value="SI:CH73-132F6.5"/>
    <property type="match status" value="1"/>
</dbReference>
<protein>
    <submittedName>
        <fullName evidence="4">Uncharacterized protein LOC106167895</fullName>
    </submittedName>
</protein>
<accession>A0A1S3IXH2</accession>
<dbReference type="STRING" id="7574.A0A1S3IXH2"/>
<dbReference type="InterPro" id="IPR056362">
    <property type="entry name" value="AtuA-like_ferredoxin_dom"/>
</dbReference>
<dbReference type="PANTHER" id="PTHR47708">
    <property type="match status" value="1"/>
</dbReference>
<organism evidence="3 4">
    <name type="scientific">Lingula anatina</name>
    <name type="common">Brachiopod</name>
    <name type="synonym">Lingula unguis</name>
    <dbReference type="NCBI Taxonomy" id="7574"/>
    <lineage>
        <taxon>Eukaryota</taxon>
        <taxon>Metazoa</taxon>
        <taxon>Spiralia</taxon>
        <taxon>Lophotrochozoa</taxon>
        <taxon>Brachiopoda</taxon>
        <taxon>Linguliformea</taxon>
        <taxon>Lingulata</taxon>
        <taxon>Lingulida</taxon>
        <taxon>Linguloidea</taxon>
        <taxon>Lingulidae</taxon>
        <taxon>Lingula</taxon>
    </lineage>
</organism>
<dbReference type="Pfam" id="PF07287">
    <property type="entry name" value="AtuA"/>
    <property type="match status" value="1"/>
</dbReference>
<evidence type="ECO:0000313" key="4">
    <source>
        <dbReference type="RefSeq" id="XP_013402244.1"/>
    </source>
</evidence>
<evidence type="ECO:0000259" key="2">
    <source>
        <dbReference type="Pfam" id="PF23544"/>
    </source>
</evidence>
<gene>
    <name evidence="4" type="primary">LOC106167895</name>
</gene>